<protein>
    <submittedName>
        <fullName evidence="2">Uncharacterized protein</fullName>
    </submittedName>
</protein>
<proteinExistence type="predicted"/>
<feature type="region of interest" description="Disordered" evidence="1">
    <location>
        <begin position="1"/>
        <end position="28"/>
    </location>
</feature>
<gene>
    <name evidence="2" type="ORF">DILT_LOCUS13961</name>
</gene>
<reference evidence="2 3" key="1">
    <citation type="submission" date="2018-11" db="EMBL/GenBank/DDBJ databases">
        <authorList>
            <consortium name="Pathogen Informatics"/>
        </authorList>
    </citation>
    <scope>NUCLEOTIDE SEQUENCE [LARGE SCALE GENOMIC DNA]</scope>
</reference>
<organism evidence="2 3">
    <name type="scientific">Dibothriocephalus latus</name>
    <name type="common">Fish tapeworm</name>
    <name type="synonym">Diphyllobothrium latum</name>
    <dbReference type="NCBI Taxonomy" id="60516"/>
    <lineage>
        <taxon>Eukaryota</taxon>
        <taxon>Metazoa</taxon>
        <taxon>Spiralia</taxon>
        <taxon>Lophotrochozoa</taxon>
        <taxon>Platyhelminthes</taxon>
        <taxon>Cestoda</taxon>
        <taxon>Eucestoda</taxon>
        <taxon>Diphyllobothriidea</taxon>
        <taxon>Diphyllobothriidae</taxon>
        <taxon>Dibothriocephalus</taxon>
    </lineage>
</organism>
<sequence>MRLEAFDSVDDSDLGAGGSSIDSASEMLPSKPEYQALREQLNSAAEANLRLCPDDELYILLFLENEFA</sequence>
<dbReference type="Proteomes" id="UP000281553">
    <property type="component" value="Unassembled WGS sequence"/>
</dbReference>
<keyword evidence="3" id="KW-1185">Reference proteome</keyword>
<dbReference type="OrthoDB" id="10630318at2759"/>
<evidence type="ECO:0000256" key="1">
    <source>
        <dbReference type="SAM" id="MobiDB-lite"/>
    </source>
</evidence>
<name>A0A3P7PQD2_DIBLA</name>
<evidence type="ECO:0000313" key="2">
    <source>
        <dbReference type="EMBL" id="VDN22042.1"/>
    </source>
</evidence>
<evidence type="ECO:0000313" key="3">
    <source>
        <dbReference type="Proteomes" id="UP000281553"/>
    </source>
</evidence>
<dbReference type="EMBL" id="UYRU01072266">
    <property type="protein sequence ID" value="VDN22042.1"/>
    <property type="molecule type" value="Genomic_DNA"/>
</dbReference>
<dbReference type="AlphaFoldDB" id="A0A3P7PQD2"/>
<accession>A0A3P7PQD2</accession>